<dbReference type="RefSeq" id="WP_115170549.1">
    <property type="nucleotide sequence ID" value="NZ_UGYW01000002.1"/>
</dbReference>
<name>A0A380CGJ8_SPHSI</name>
<sequence>MKQKQITTGKATIVVVDAPHGNIPHSNLLDFPDGSWSHLGPLSQVTEDQWKEIVDQVITSYQDYTDNTVVPTFSLFSSTESGLSLLRANGVLLENPLGVWNGPDGRPQTFPDGAQFNSAIELYNFQKKWDKAQSEVWKNPYIFIKVNYLNKSGNP</sequence>
<reference evidence="1 2" key="1">
    <citation type="submission" date="2018-06" db="EMBL/GenBank/DDBJ databases">
        <authorList>
            <consortium name="Pathogen Informatics"/>
            <person name="Doyle S."/>
        </authorList>
    </citation>
    <scope>NUCLEOTIDE SEQUENCE [LARGE SCALE GENOMIC DNA]</scope>
    <source>
        <strain evidence="1 2">NCTC11388</strain>
    </source>
</reference>
<dbReference type="AlphaFoldDB" id="A0A380CGJ8"/>
<dbReference type="Proteomes" id="UP000254893">
    <property type="component" value="Unassembled WGS sequence"/>
</dbReference>
<organism evidence="1 2">
    <name type="scientific">Sphingobacterium spiritivorum</name>
    <name type="common">Flavobacterium spiritivorum</name>
    <dbReference type="NCBI Taxonomy" id="258"/>
    <lineage>
        <taxon>Bacteria</taxon>
        <taxon>Pseudomonadati</taxon>
        <taxon>Bacteroidota</taxon>
        <taxon>Sphingobacteriia</taxon>
        <taxon>Sphingobacteriales</taxon>
        <taxon>Sphingobacteriaceae</taxon>
        <taxon>Sphingobacterium</taxon>
    </lineage>
</organism>
<dbReference type="EMBL" id="UGYW01000002">
    <property type="protein sequence ID" value="SUJ18977.1"/>
    <property type="molecule type" value="Genomic_DNA"/>
</dbReference>
<evidence type="ECO:0000313" key="2">
    <source>
        <dbReference type="Proteomes" id="UP000254893"/>
    </source>
</evidence>
<evidence type="ECO:0000313" key="1">
    <source>
        <dbReference type="EMBL" id="SUJ18977.1"/>
    </source>
</evidence>
<gene>
    <name evidence="1" type="ORF">NCTC11388_02810</name>
</gene>
<accession>A0A380CGJ8</accession>
<proteinExistence type="predicted"/>
<protein>
    <submittedName>
        <fullName evidence="1">Uncharacterized protein</fullName>
    </submittedName>
</protein>